<dbReference type="SUPFAM" id="SSF54768">
    <property type="entry name" value="dsRNA-binding domain-like"/>
    <property type="match status" value="2"/>
</dbReference>
<accession>A0A2P6R6B9</accession>
<comment type="caution">
    <text evidence="6">The sequence shown here is derived from an EMBL/GenBank/DDBJ whole genome shotgun (WGS) entry which is preliminary data.</text>
</comment>
<feature type="domain" description="DRBM" evidence="5">
    <location>
        <begin position="92"/>
        <end position="161"/>
    </location>
</feature>
<dbReference type="PANTHER" id="PTHR46031:SF26">
    <property type="entry name" value="DOUBLE-STRANDED RNA-BINDING PROTEIN 2"/>
    <property type="match status" value="1"/>
</dbReference>
<keyword evidence="4" id="KW-0812">Transmembrane</keyword>
<dbReference type="GO" id="GO:0003723">
    <property type="term" value="F:RNA binding"/>
    <property type="evidence" value="ECO:0007669"/>
    <property type="project" value="UniProtKB-UniRule"/>
</dbReference>
<feature type="transmembrane region" description="Helical" evidence="4">
    <location>
        <begin position="166"/>
        <end position="184"/>
    </location>
</feature>
<keyword evidence="2 3" id="KW-0694">RNA-binding</keyword>
<gene>
    <name evidence="6" type="ORF">RchiOBHm_Chr3g0452621</name>
</gene>
<dbReference type="OMA" id="VYICHLV"/>
<dbReference type="PANTHER" id="PTHR46031">
    <property type="match status" value="1"/>
</dbReference>
<sequence length="191" mass="21768">MLWDMYKNRLQEEAQKRSLNFPSYSSTRERPDHAPRFKATVNFDGKTYESPDFYRTLREAENAAAEVALNKGKKGGHKAAVLVSSKNRSAYMFKNRLQEKAQKSRLKFPSYSHTRKGPDHDPLFKATVNFDGKTFESPTFSPTLREAENAAAEVALNTVEKRGHKLALAAVLAVLFIFLHAWLYPESTREP</sequence>
<evidence type="ECO:0000256" key="3">
    <source>
        <dbReference type="PROSITE-ProRule" id="PRU00266"/>
    </source>
</evidence>
<dbReference type="SMART" id="SM00358">
    <property type="entry name" value="DSRM"/>
    <property type="match status" value="2"/>
</dbReference>
<organism evidence="6 7">
    <name type="scientific">Rosa chinensis</name>
    <name type="common">China rose</name>
    <dbReference type="NCBI Taxonomy" id="74649"/>
    <lineage>
        <taxon>Eukaryota</taxon>
        <taxon>Viridiplantae</taxon>
        <taxon>Streptophyta</taxon>
        <taxon>Embryophyta</taxon>
        <taxon>Tracheophyta</taxon>
        <taxon>Spermatophyta</taxon>
        <taxon>Magnoliopsida</taxon>
        <taxon>eudicotyledons</taxon>
        <taxon>Gunneridae</taxon>
        <taxon>Pentapetalae</taxon>
        <taxon>rosids</taxon>
        <taxon>fabids</taxon>
        <taxon>Rosales</taxon>
        <taxon>Rosaceae</taxon>
        <taxon>Rosoideae</taxon>
        <taxon>Rosoideae incertae sedis</taxon>
        <taxon>Rosa</taxon>
    </lineage>
</organism>
<reference evidence="6 7" key="1">
    <citation type="journal article" date="2018" name="Nat. Genet.">
        <title>The Rosa genome provides new insights in the design of modern roses.</title>
        <authorList>
            <person name="Bendahmane M."/>
        </authorList>
    </citation>
    <scope>NUCLEOTIDE SEQUENCE [LARGE SCALE GENOMIC DNA]</scope>
    <source>
        <strain evidence="7">cv. Old Blush</strain>
    </source>
</reference>
<dbReference type="STRING" id="74649.A0A2P6R6B9"/>
<evidence type="ECO:0000313" key="7">
    <source>
        <dbReference type="Proteomes" id="UP000238479"/>
    </source>
</evidence>
<dbReference type="Gramene" id="PRQ41976">
    <property type="protein sequence ID" value="PRQ41976"/>
    <property type="gene ID" value="RchiOBHm_Chr3g0452621"/>
</dbReference>
<dbReference type="EMBL" id="PDCK01000041">
    <property type="protein sequence ID" value="PRQ41976.1"/>
    <property type="molecule type" value="Genomic_DNA"/>
</dbReference>
<dbReference type="Proteomes" id="UP000238479">
    <property type="component" value="Chromosome 3"/>
</dbReference>
<name>A0A2P6R6B9_ROSCH</name>
<dbReference type="Pfam" id="PF00035">
    <property type="entry name" value="dsrm"/>
    <property type="match status" value="2"/>
</dbReference>
<dbReference type="AlphaFoldDB" id="A0A2P6R6B9"/>
<proteinExistence type="predicted"/>
<feature type="domain" description="DRBM" evidence="5">
    <location>
        <begin position="5"/>
        <end position="74"/>
    </location>
</feature>
<keyword evidence="7" id="KW-1185">Reference proteome</keyword>
<keyword evidence="4" id="KW-0472">Membrane</keyword>
<dbReference type="Gene3D" id="3.30.160.20">
    <property type="match status" value="2"/>
</dbReference>
<evidence type="ECO:0000256" key="4">
    <source>
        <dbReference type="SAM" id="Phobius"/>
    </source>
</evidence>
<evidence type="ECO:0000259" key="5">
    <source>
        <dbReference type="PROSITE" id="PS50137"/>
    </source>
</evidence>
<keyword evidence="1" id="KW-0677">Repeat</keyword>
<dbReference type="InterPro" id="IPR014720">
    <property type="entry name" value="dsRBD_dom"/>
</dbReference>
<keyword evidence="4" id="KW-1133">Transmembrane helix</keyword>
<evidence type="ECO:0000256" key="1">
    <source>
        <dbReference type="ARBA" id="ARBA00022737"/>
    </source>
</evidence>
<evidence type="ECO:0000256" key="2">
    <source>
        <dbReference type="ARBA" id="ARBA00022884"/>
    </source>
</evidence>
<evidence type="ECO:0000313" key="6">
    <source>
        <dbReference type="EMBL" id="PRQ41976.1"/>
    </source>
</evidence>
<protein>
    <submittedName>
        <fullName evidence="6">Putative double-stranded RNA-binding domain-containing protein</fullName>
    </submittedName>
</protein>
<dbReference type="PROSITE" id="PS50137">
    <property type="entry name" value="DS_RBD"/>
    <property type="match status" value="2"/>
</dbReference>